<sequence length="372" mass="41900">MNKKTTYVTSSFIGDKKKIVENIYDCLESGMLTNEGVQVKKLEQELKEYLDVENISLFCNGTIALMTALKGLDLKGEVITTPFTFPATVHALEWLGINPVFCDIDADTMCIDPEKIETLITNKTSAILGVHVYGMPCDVIKIGKIATKHNLKVVYDAAHSFLTKINNKSIGLYGDVSMFSFHATKLFNTIEGGALIYNDKELTEQFYLLKNFGIKTPEEVVLSGINGKMNEIQAIVGLENLHSLEPEIQKRKELFDFYNSELSNINGIKLIDYPANTTPSFQYYPIRVEQAITNTSRDVIFEELKLQNILARKYFYPLCSNYPFYSNIQSAKKEFLPIANKISSEILCLPFYGSLEKDTANTICKVIKACCK</sequence>
<dbReference type="PANTHER" id="PTHR30244:SF9">
    <property type="entry name" value="PROTEIN RV3402C"/>
    <property type="match status" value="1"/>
</dbReference>
<dbReference type="Pfam" id="PF01041">
    <property type="entry name" value="DegT_DnrJ_EryC1"/>
    <property type="match status" value="1"/>
</dbReference>
<evidence type="ECO:0000313" key="5">
    <source>
        <dbReference type="Proteomes" id="UP001291687"/>
    </source>
</evidence>
<dbReference type="PIRSF" id="PIRSF000390">
    <property type="entry name" value="PLP_StrS"/>
    <property type="match status" value="1"/>
</dbReference>
<dbReference type="InterPro" id="IPR015422">
    <property type="entry name" value="PyrdxlP-dep_Trfase_small"/>
</dbReference>
<name>A0ABU5NEC3_9RICK</name>
<evidence type="ECO:0000313" key="4">
    <source>
        <dbReference type="EMBL" id="MEA0971536.1"/>
    </source>
</evidence>
<keyword evidence="4" id="KW-0032">Aminotransferase</keyword>
<dbReference type="Gene3D" id="3.90.1150.10">
    <property type="entry name" value="Aspartate Aminotransferase, domain 1"/>
    <property type="match status" value="1"/>
</dbReference>
<dbReference type="InterPro" id="IPR015421">
    <property type="entry name" value="PyrdxlP-dep_Trfase_major"/>
</dbReference>
<evidence type="ECO:0000256" key="2">
    <source>
        <dbReference type="ARBA" id="ARBA00037999"/>
    </source>
</evidence>
<keyword evidence="1 3" id="KW-0663">Pyridoxal phosphate</keyword>
<dbReference type="SUPFAM" id="SSF53383">
    <property type="entry name" value="PLP-dependent transferases"/>
    <property type="match status" value="1"/>
</dbReference>
<dbReference type="CDD" id="cd00616">
    <property type="entry name" value="AHBA_syn"/>
    <property type="match status" value="1"/>
</dbReference>
<evidence type="ECO:0000256" key="1">
    <source>
        <dbReference type="ARBA" id="ARBA00022898"/>
    </source>
</evidence>
<dbReference type="InterPro" id="IPR000653">
    <property type="entry name" value="DegT/StrS_aminotransferase"/>
</dbReference>
<protein>
    <submittedName>
        <fullName evidence="4">DegT/DnrJ/EryC1/StrS family aminotransferase</fullName>
    </submittedName>
</protein>
<keyword evidence="5" id="KW-1185">Reference proteome</keyword>
<proteinExistence type="inferred from homology"/>
<evidence type="ECO:0000256" key="3">
    <source>
        <dbReference type="RuleBase" id="RU004508"/>
    </source>
</evidence>
<dbReference type="InterPro" id="IPR015424">
    <property type="entry name" value="PyrdxlP-dep_Trfase"/>
</dbReference>
<comment type="similarity">
    <text evidence="2 3">Belongs to the DegT/DnrJ/EryC1 family.</text>
</comment>
<organism evidence="4 5">
    <name type="scientific">Candidatus Megaera venefica</name>
    <dbReference type="NCBI Taxonomy" id="2055910"/>
    <lineage>
        <taxon>Bacteria</taxon>
        <taxon>Pseudomonadati</taxon>
        <taxon>Pseudomonadota</taxon>
        <taxon>Alphaproteobacteria</taxon>
        <taxon>Rickettsiales</taxon>
        <taxon>Rickettsiaceae</taxon>
        <taxon>Candidatus Megaera</taxon>
    </lineage>
</organism>
<dbReference type="EMBL" id="JARJFB010000165">
    <property type="protein sequence ID" value="MEA0971536.1"/>
    <property type="molecule type" value="Genomic_DNA"/>
</dbReference>
<comment type="caution">
    <text evidence="4">The sequence shown here is derived from an EMBL/GenBank/DDBJ whole genome shotgun (WGS) entry which is preliminary data.</text>
</comment>
<gene>
    <name evidence="4" type="ORF">Megvenef_01516</name>
</gene>
<dbReference type="GO" id="GO:0008483">
    <property type="term" value="F:transaminase activity"/>
    <property type="evidence" value="ECO:0007669"/>
    <property type="project" value="UniProtKB-KW"/>
</dbReference>
<keyword evidence="4" id="KW-0808">Transferase</keyword>
<dbReference type="Proteomes" id="UP001291687">
    <property type="component" value="Unassembled WGS sequence"/>
</dbReference>
<reference evidence="4 5" key="1">
    <citation type="submission" date="2023-03" db="EMBL/GenBank/DDBJ databases">
        <title>Host association and intracellularity evolved multiple times independently in the Rickettsiales.</title>
        <authorList>
            <person name="Castelli M."/>
            <person name="Nardi T."/>
            <person name="Gammuto L."/>
            <person name="Bellinzona G."/>
            <person name="Sabaneyeva E."/>
            <person name="Potekhin A."/>
            <person name="Serra V."/>
            <person name="Petroni G."/>
            <person name="Sassera D."/>
        </authorList>
    </citation>
    <scope>NUCLEOTIDE SEQUENCE [LARGE SCALE GENOMIC DNA]</scope>
    <source>
        <strain evidence="4 5">Sr 2-6</strain>
    </source>
</reference>
<dbReference type="PANTHER" id="PTHR30244">
    <property type="entry name" value="TRANSAMINASE"/>
    <property type="match status" value="1"/>
</dbReference>
<accession>A0ABU5NEC3</accession>
<dbReference type="RefSeq" id="WP_322777444.1">
    <property type="nucleotide sequence ID" value="NZ_JARJFB010000165.1"/>
</dbReference>
<dbReference type="Gene3D" id="3.40.640.10">
    <property type="entry name" value="Type I PLP-dependent aspartate aminotransferase-like (Major domain)"/>
    <property type="match status" value="1"/>
</dbReference>